<proteinExistence type="predicted"/>
<reference evidence="1" key="1">
    <citation type="submission" date="2020-03" db="EMBL/GenBank/DDBJ databases">
        <title>The deep terrestrial virosphere.</title>
        <authorList>
            <person name="Holmfeldt K."/>
            <person name="Nilsson E."/>
            <person name="Simone D."/>
            <person name="Lopez-Fernandez M."/>
            <person name="Wu X."/>
            <person name="de Brujin I."/>
            <person name="Lundin D."/>
            <person name="Andersson A."/>
            <person name="Bertilsson S."/>
            <person name="Dopson M."/>
        </authorList>
    </citation>
    <scope>NUCLEOTIDE SEQUENCE</scope>
    <source>
        <strain evidence="1">MM415B03121</strain>
    </source>
</reference>
<evidence type="ECO:0000313" key="1">
    <source>
        <dbReference type="EMBL" id="QJA86778.1"/>
    </source>
</evidence>
<accession>A0A6M3L0A3</accession>
<organism evidence="1">
    <name type="scientific">viral metagenome</name>
    <dbReference type="NCBI Taxonomy" id="1070528"/>
    <lineage>
        <taxon>unclassified sequences</taxon>
        <taxon>metagenomes</taxon>
        <taxon>organismal metagenomes</taxon>
    </lineage>
</organism>
<sequence>MKEINKMKKAMKKEKIKKNPINTGALKWDKPSLIQPQEDRFDYNKMGLDDVVVNKVVMFRLERMNEKGFWARCYKENGKMIDFNFYVEKGKLKVKRI</sequence>
<dbReference type="EMBL" id="MT142658">
    <property type="protein sequence ID" value="QJA86778.1"/>
    <property type="molecule type" value="Genomic_DNA"/>
</dbReference>
<protein>
    <submittedName>
        <fullName evidence="1">Uncharacterized protein</fullName>
    </submittedName>
</protein>
<gene>
    <name evidence="1" type="ORF">MM415B03121_0013</name>
</gene>
<name>A0A6M3L0A3_9ZZZZ</name>
<dbReference type="AlphaFoldDB" id="A0A6M3L0A3"/>